<feature type="domain" description="4-fold beta flower" evidence="1">
    <location>
        <begin position="3"/>
        <end position="114"/>
    </location>
</feature>
<gene>
    <name evidence="2" type="ORF">GCM10022408_32520</name>
</gene>
<comment type="caution">
    <text evidence="2">The sequence shown here is derived from an EMBL/GenBank/DDBJ whole genome shotgun (WGS) entry which is preliminary data.</text>
</comment>
<evidence type="ECO:0000259" key="1">
    <source>
        <dbReference type="Pfam" id="PF21784"/>
    </source>
</evidence>
<dbReference type="Pfam" id="PF21784">
    <property type="entry name" value="Bflower"/>
    <property type="match status" value="1"/>
</dbReference>
<sequence>MEETLYNPKGQPIAYIEMQSSVTYLWNGKPVAYLADEHIYGFNGKHLGWFIKGVIWDETGRRVGFTKATLPVYASYEPYKSYKQYVPYKSYKSYPPYKPYFSNSISSHSLDSFLMQGV</sequence>
<dbReference type="Proteomes" id="UP001500567">
    <property type="component" value="Unassembled WGS sequence"/>
</dbReference>
<protein>
    <recommendedName>
        <fullName evidence="1">4-fold beta flower domain-containing protein</fullName>
    </recommendedName>
</protein>
<evidence type="ECO:0000313" key="2">
    <source>
        <dbReference type="EMBL" id="GAA4016536.1"/>
    </source>
</evidence>
<accession>A0ABP7SV87</accession>
<organism evidence="2 3">
    <name type="scientific">Hymenobacter fastidiosus</name>
    <dbReference type="NCBI Taxonomy" id="486264"/>
    <lineage>
        <taxon>Bacteria</taxon>
        <taxon>Pseudomonadati</taxon>
        <taxon>Bacteroidota</taxon>
        <taxon>Cytophagia</taxon>
        <taxon>Cytophagales</taxon>
        <taxon>Hymenobacteraceae</taxon>
        <taxon>Hymenobacter</taxon>
    </lineage>
</organism>
<proteinExistence type="predicted"/>
<keyword evidence="3" id="KW-1185">Reference proteome</keyword>
<reference evidence="3" key="1">
    <citation type="journal article" date="2019" name="Int. J. Syst. Evol. Microbiol.">
        <title>The Global Catalogue of Microorganisms (GCM) 10K type strain sequencing project: providing services to taxonomists for standard genome sequencing and annotation.</title>
        <authorList>
            <consortium name="The Broad Institute Genomics Platform"/>
            <consortium name="The Broad Institute Genome Sequencing Center for Infectious Disease"/>
            <person name="Wu L."/>
            <person name="Ma J."/>
        </authorList>
    </citation>
    <scope>NUCLEOTIDE SEQUENCE [LARGE SCALE GENOMIC DNA]</scope>
    <source>
        <strain evidence="3">JCM 17224</strain>
    </source>
</reference>
<dbReference type="InterPro" id="IPR048911">
    <property type="entry name" value="Bflower"/>
</dbReference>
<dbReference type="EMBL" id="BAABDJ010000037">
    <property type="protein sequence ID" value="GAA4016536.1"/>
    <property type="molecule type" value="Genomic_DNA"/>
</dbReference>
<name>A0ABP7SV87_9BACT</name>
<dbReference type="RefSeq" id="WP_345074452.1">
    <property type="nucleotide sequence ID" value="NZ_BAABDJ010000037.1"/>
</dbReference>
<evidence type="ECO:0000313" key="3">
    <source>
        <dbReference type="Proteomes" id="UP001500567"/>
    </source>
</evidence>